<protein>
    <submittedName>
        <fullName evidence="2">Uncharacterized protein</fullName>
    </submittedName>
</protein>
<evidence type="ECO:0000256" key="1">
    <source>
        <dbReference type="SAM" id="MobiDB-lite"/>
    </source>
</evidence>
<gene>
    <name evidence="2" type="ORF">T310_10296</name>
</gene>
<dbReference type="AlphaFoldDB" id="A0A0F4YDW2"/>
<dbReference type="EMBL" id="LASV01000828">
    <property type="protein sequence ID" value="KKA16131.1"/>
    <property type="molecule type" value="Genomic_DNA"/>
</dbReference>
<organism evidence="2 3">
    <name type="scientific">Rasamsonia emersonii (strain ATCC 16479 / CBS 393.64 / IMI 116815)</name>
    <dbReference type="NCBI Taxonomy" id="1408163"/>
    <lineage>
        <taxon>Eukaryota</taxon>
        <taxon>Fungi</taxon>
        <taxon>Dikarya</taxon>
        <taxon>Ascomycota</taxon>
        <taxon>Pezizomycotina</taxon>
        <taxon>Eurotiomycetes</taxon>
        <taxon>Eurotiomycetidae</taxon>
        <taxon>Eurotiales</taxon>
        <taxon>Trichocomaceae</taxon>
        <taxon>Rasamsonia</taxon>
    </lineage>
</organism>
<dbReference type="RefSeq" id="XP_013322743.1">
    <property type="nucleotide sequence ID" value="XM_013467289.1"/>
</dbReference>
<proteinExistence type="predicted"/>
<feature type="non-terminal residue" evidence="2">
    <location>
        <position position="1"/>
    </location>
</feature>
<comment type="caution">
    <text evidence="2">The sequence shown here is derived from an EMBL/GenBank/DDBJ whole genome shotgun (WGS) entry which is preliminary data.</text>
</comment>
<dbReference type="GeneID" id="25313360"/>
<dbReference type="Proteomes" id="UP000053958">
    <property type="component" value="Unassembled WGS sequence"/>
</dbReference>
<evidence type="ECO:0000313" key="2">
    <source>
        <dbReference type="EMBL" id="KKA16131.1"/>
    </source>
</evidence>
<keyword evidence="3" id="KW-1185">Reference proteome</keyword>
<evidence type="ECO:0000313" key="3">
    <source>
        <dbReference type="Proteomes" id="UP000053958"/>
    </source>
</evidence>
<accession>A0A0F4YDW2</accession>
<reference evidence="2 3" key="1">
    <citation type="submission" date="2015-04" db="EMBL/GenBank/DDBJ databases">
        <authorList>
            <person name="Heijne W.H."/>
            <person name="Fedorova N.D."/>
            <person name="Nierman W.C."/>
            <person name="Vollebregt A.W."/>
            <person name="Zhao Z."/>
            <person name="Wu L."/>
            <person name="Kumar M."/>
            <person name="Stam H."/>
            <person name="van den Berg M.A."/>
            <person name="Pel H.J."/>
        </authorList>
    </citation>
    <scope>NUCLEOTIDE SEQUENCE [LARGE SCALE GENOMIC DNA]</scope>
    <source>
        <strain evidence="2 3">CBS 393.64</strain>
    </source>
</reference>
<name>A0A0F4YDW2_RASE3</name>
<sequence>HSRLAMVHQVHKTDSPQFIRKGVAVSSALTAGSRLLVRSSPDQRPRMAVLRWQTVFVAGDGRTAARSGQGRMSERATHRKGNKMQGKIQDGSS</sequence>
<feature type="region of interest" description="Disordered" evidence="1">
    <location>
        <begin position="62"/>
        <end position="93"/>
    </location>
</feature>